<dbReference type="EMBL" id="VOSK01000239">
    <property type="protein sequence ID" value="MPR29523.1"/>
    <property type="molecule type" value="Genomic_DNA"/>
</dbReference>
<proteinExistence type="predicted"/>
<evidence type="ECO:0000313" key="2">
    <source>
        <dbReference type="EMBL" id="MPR29523.1"/>
    </source>
</evidence>
<reference evidence="2 3" key="1">
    <citation type="journal article" date="2019" name="Syst. Appl. Microbiol.">
        <title>Microvirga tunisiensis sp. nov., a root nodule symbiotic bacterium isolated from Lupinus micranthus and L. luteus grown in Northern Tunisia.</title>
        <authorList>
            <person name="Msaddak A."/>
            <person name="Rejili M."/>
            <person name="Duran D."/>
            <person name="Mars M."/>
            <person name="Palacios J.M."/>
            <person name="Ruiz-Argueso T."/>
            <person name="Rey L."/>
            <person name="Imperial J."/>
        </authorList>
    </citation>
    <scope>NUCLEOTIDE SEQUENCE [LARGE SCALE GENOMIC DNA]</scope>
    <source>
        <strain evidence="2 3">Lmie10</strain>
    </source>
</reference>
<evidence type="ECO:0000313" key="3">
    <source>
        <dbReference type="Proteomes" id="UP000403266"/>
    </source>
</evidence>
<sequence length="66" mass="7583">MTDWTKEQIAKRFSTDYREIEKLVRIAATKGIEAALEHLDGTPEEDEEAHRAALRALDDDVDRGRE</sequence>
<comment type="caution">
    <text evidence="2">The sequence shown here is derived from an EMBL/GenBank/DDBJ whole genome shotgun (WGS) entry which is preliminary data.</text>
</comment>
<dbReference type="Proteomes" id="UP000403266">
    <property type="component" value="Unassembled WGS sequence"/>
</dbReference>
<feature type="region of interest" description="Disordered" evidence="1">
    <location>
        <begin position="40"/>
        <end position="66"/>
    </location>
</feature>
<protein>
    <submittedName>
        <fullName evidence="2">Uncharacterized protein</fullName>
    </submittedName>
</protein>
<name>A0A5N7MRE5_9HYPH</name>
<evidence type="ECO:0000256" key="1">
    <source>
        <dbReference type="SAM" id="MobiDB-lite"/>
    </source>
</evidence>
<accession>A0A5N7MRE5</accession>
<organism evidence="2 3">
    <name type="scientific">Microvirga tunisiensis</name>
    <dbReference type="NCBI Taxonomy" id="2108360"/>
    <lineage>
        <taxon>Bacteria</taxon>
        <taxon>Pseudomonadati</taxon>
        <taxon>Pseudomonadota</taxon>
        <taxon>Alphaproteobacteria</taxon>
        <taxon>Hyphomicrobiales</taxon>
        <taxon>Methylobacteriaceae</taxon>
        <taxon>Microvirga</taxon>
    </lineage>
</organism>
<dbReference type="RefSeq" id="WP_152716420.1">
    <property type="nucleotide sequence ID" value="NZ_VOSJ01000259.1"/>
</dbReference>
<feature type="compositionally biased region" description="Basic and acidic residues" evidence="1">
    <location>
        <begin position="48"/>
        <end position="66"/>
    </location>
</feature>
<dbReference type="AlphaFoldDB" id="A0A5N7MRE5"/>
<gene>
    <name evidence="2" type="ORF">FS320_31655</name>
</gene>
<keyword evidence="3" id="KW-1185">Reference proteome</keyword>